<dbReference type="GO" id="GO:0006310">
    <property type="term" value="P:DNA recombination"/>
    <property type="evidence" value="ECO:0007669"/>
    <property type="project" value="InterPro"/>
</dbReference>
<dbReference type="EMBL" id="JACYTR010000003">
    <property type="protein sequence ID" value="MBD8524514.1"/>
    <property type="molecule type" value="Genomic_DNA"/>
</dbReference>
<gene>
    <name evidence="12" type="primary">recN</name>
    <name evidence="12" type="ORF">IFO71_02060</name>
</gene>
<keyword evidence="5 9" id="KW-0227">DNA damage</keyword>
<evidence type="ECO:0000256" key="10">
    <source>
        <dbReference type="SAM" id="Coils"/>
    </source>
</evidence>
<comment type="caution">
    <text evidence="12">The sequence shown here is derived from an EMBL/GenBank/DDBJ whole genome shotgun (WGS) entry which is preliminary data.</text>
</comment>
<dbReference type="GO" id="GO:0006281">
    <property type="term" value="P:DNA repair"/>
    <property type="evidence" value="ECO:0007669"/>
    <property type="project" value="UniProtKB-KW"/>
</dbReference>
<protein>
    <recommendedName>
        <fullName evidence="3 9">DNA repair protein RecN</fullName>
    </recommendedName>
    <alternativeName>
        <fullName evidence="8 9">Recombination protein N</fullName>
    </alternativeName>
</protein>
<dbReference type="AlphaFoldDB" id="A0AAW3ZGX3"/>
<dbReference type="Gene3D" id="3.40.50.300">
    <property type="entry name" value="P-loop containing nucleotide triphosphate hydrolases"/>
    <property type="match status" value="2"/>
</dbReference>
<dbReference type="FunFam" id="3.40.50.300:FF:000356">
    <property type="entry name" value="DNA repair protein RecN"/>
    <property type="match status" value="1"/>
</dbReference>
<keyword evidence="7 9" id="KW-0234">DNA repair</keyword>
<evidence type="ECO:0000256" key="7">
    <source>
        <dbReference type="ARBA" id="ARBA00023204"/>
    </source>
</evidence>
<evidence type="ECO:0000256" key="9">
    <source>
        <dbReference type="PIRNR" id="PIRNR003128"/>
    </source>
</evidence>
<feature type="coiled-coil region" evidence="10">
    <location>
        <begin position="297"/>
        <end position="355"/>
    </location>
</feature>
<dbReference type="RefSeq" id="WP_192027995.1">
    <property type="nucleotide sequence ID" value="NZ_JACYTR010000003.1"/>
</dbReference>
<evidence type="ECO:0000259" key="11">
    <source>
        <dbReference type="Pfam" id="PF02463"/>
    </source>
</evidence>
<dbReference type="PANTHER" id="PTHR11059">
    <property type="entry name" value="DNA REPAIR PROTEIN RECN"/>
    <property type="match status" value="1"/>
</dbReference>
<evidence type="ECO:0000313" key="13">
    <source>
        <dbReference type="Proteomes" id="UP000613768"/>
    </source>
</evidence>
<organism evidence="12 13">
    <name type="scientific">Pseudomarimonas arenosa</name>
    <dbReference type="NCBI Taxonomy" id="2774145"/>
    <lineage>
        <taxon>Bacteria</taxon>
        <taxon>Pseudomonadati</taxon>
        <taxon>Pseudomonadota</taxon>
        <taxon>Gammaproteobacteria</taxon>
        <taxon>Lysobacterales</taxon>
        <taxon>Lysobacteraceae</taxon>
        <taxon>Pseudomarimonas</taxon>
    </lineage>
</organism>
<dbReference type="Pfam" id="PF02463">
    <property type="entry name" value="SMC_N"/>
    <property type="match status" value="1"/>
</dbReference>
<keyword evidence="4" id="KW-0547">Nucleotide-binding</keyword>
<evidence type="ECO:0000313" key="12">
    <source>
        <dbReference type="EMBL" id="MBD8524514.1"/>
    </source>
</evidence>
<evidence type="ECO:0000256" key="4">
    <source>
        <dbReference type="ARBA" id="ARBA00022741"/>
    </source>
</evidence>
<dbReference type="Proteomes" id="UP000613768">
    <property type="component" value="Unassembled WGS sequence"/>
</dbReference>
<evidence type="ECO:0000256" key="8">
    <source>
        <dbReference type="ARBA" id="ARBA00033408"/>
    </source>
</evidence>
<dbReference type="InterPro" id="IPR004604">
    <property type="entry name" value="DNA_recomb/repair_RecN"/>
</dbReference>
<dbReference type="InterPro" id="IPR003395">
    <property type="entry name" value="RecF/RecN/SMC_N"/>
</dbReference>
<dbReference type="CDD" id="cd03241">
    <property type="entry name" value="ABC_RecN"/>
    <property type="match status" value="1"/>
</dbReference>
<dbReference type="GO" id="GO:0043590">
    <property type="term" value="C:bacterial nucleoid"/>
    <property type="evidence" value="ECO:0007669"/>
    <property type="project" value="TreeGrafter"/>
</dbReference>
<dbReference type="NCBIfam" id="TIGR00634">
    <property type="entry name" value="recN"/>
    <property type="match status" value="1"/>
</dbReference>
<accession>A0AAW3ZGX3</accession>
<evidence type="ECO:0000256" key="5">
    <source>
        <dbReference type="ARBA" id="ARBA00022763"/>
    </source>
</evidence>
<keyword evidence="6" id="KW-0067">ATP-binding</keyword>
<name>A0AAW3ZGX3_9GAMM</name>
<keyword evidence="13" id="KW-1185">Reference proteome</keyword>
<dbReference type="PANTHER" id="PTHR11059:SF0">
    <property type="entry name" value="DNA REPAIR PROTEIN RECN"/>
    <property type="match status" value="1"/>
</dbReference>
<evidence type="ECO:0000256" key="1">
    <source>
        <dbReference type="ARBA" id="ARBA00003618"/>
    </source>
</evidence>
<dbReference type="InterPro" id="IPR027417">
    <property type="entry name" value="P-loop_NTPase"/>
</dbReference>
<feature type="domain" description="RecF/RecN/SMC N-terminal" evidence="11">
    <location>
        <begin position="2"/>
        <end position="510"/>
    </location>
</feature>
<dbReference type="NCBIfam" id="NF008121">
    <property type="entry name" value="PRK10869.1"/>
    <property type="match status" value="1"/>
</dbReference>
<evidence type="ECO:0000256" key="6">
    <source>
        <dbReference type="ARBA" id="ARBA00022840"/>
    </source>
</evidence>
<sequence>MLSRLFLKDFAIAAEIEVELRPGMGVISGETGAGKSLLVDALLLLTGARADAGVVRHGASKAELIAEFELDGAASAAHWLREAELESDGECLLRRVIRADGGSRAWINSRPATLGQLAELSALLVGIHGQHEHQALLDRRQQLALLDAFAAEPSALTALSAAHRRWRDCRRSLSELEAEHGDAEQIELLRHHLAELERRQLSAEYLSTLQTDHRRQAAAQDILASLQQGLQALADETGRGARRQLQSASAALQRAVQHAPELADTIELLSSAAIQVDEAIANAERIQDDLDLDPARLDRLDEELSELHDLARKHRCTMEELEAVRDQLNKRVSRLDNLEEERRRAEAELSQAEQAWQGAAAVVSAIRAQAGQRLSDAVSALMSELGMAGGRFEVALERHSGEPNELGAERVEFMVSANPGQPARPLRRVASGGELARISLAIEVASLGADALPTLIFDEVDSGIGGAVAEVVGQKLRQLGEKRQVLCVTHLAQVAAQAHQHFRVSKVTQEGQTSSAIQRLGKTERVEELSRMMGGVEITAATRTLARQLLDRAANSEPVVP</sequence>
<comment type="function">
    <text evidence="1 9">May be involved in recombinational repair of damaged DNA.</text>
</comment>
<evidence type="ECO:0000256" key="3">
    <source>
        <dbReference type="ARBA" id="ARBA00021315"/>
    </source>
</evidence>
<reference evidence="12 13" key="1">
    <citation type="submission" date="2020-09" db="EMBL/GenBank/DDBJ databases">
        <title>Pseudoxanthomonas sp. CAU 1598 isolated from sand of Yaerae Beach.</title>
        <authorList>
            <person name="Kim W."/>
        </authorList>
    </citation>
    <scope>NUCLEOTIDE SEQUENCE [LARGE SCALE GENOMIC DNA]</scope>
    <source>
        <strain evidence="12 13">CAU 1598</strain>
    </source>
</reference>
<keyword evidence="10" id="KW-0175">Coiled coil</keyword>
<dbReference type="SUPFAM" id="SSF52540">
    <property type="entry name" value="P-loop containing nucleoside triphosphate hydrolases"/>
    <property type="match status" value="1"/>
</dbReference>
<comment type="similarity">
    <text evidence="2 9">Belongs to the RecN family.</text>
</comment>
<proteinExistence type="inferred from homology"/>
<evidence type="ECO:0000256" key="2">
    <source>
        <dbReference type="ARBA" id="ARBA00009441"/>
    </source>
</evidence>
<dbReference type="GO" id="GO:0005524">
    <property type="term" value="F:ATP binding"/>
    <property type="evidence" value="ECO:0007669"/>
    <property type="project" value="UniProtKB-KW"/>
</dbReference>
<dbReference type="GO" id="GO:0009432">
    <property type="term" value="P:SOS response"/>
    <property type="evidence" value="ECO:0007669"/>
    <property type="project" value="TreeGrafter"/>
</dbReference>
<dbReference type="PIRSF" id="PIRSF003128">
    <property type="entry name" value="RecN"/>
    <property type="match status" value="1"/>
</dbReference>